<sequence>MSISTRQLHKYQQFLQIFAFLVVLIFASIPANTTPINERRSPLEVGLISFDRPNVFLARHMGKTKTKLPLDHPTVAWVPGYVRNHAYIPAHKEIVLFASAKKNDRELHEELDFQGHKDFETVGYGAGHGLIGNGFFLPFTNRESFG</sequence>
<reference evidence="2 3" key="2">
    <citation type="journal article" date="2018" name="Elife">
        <title>Firefly genomes illuminate parallel origins of bioluminescence in beetles.</title>
        <authorList>
            <person name="Fallon T.R."/>
            <person name="Lower S.E."/>
            <person name="Chang C.H."/>
            <person name="Bessho-Uehara M."/>
            <person name="Martin G.J."/>
            <person name="Bewick A.J."/>
            <person name="Behringer M."/>
            <person name="Debat H.J."/>
            <person name="Wong I."/>
            <person name="Day J.C."/>
            <person name="Suvorov A."/>
            <person name="Silva C.J."/>
            <person name="Stanger-Hall K.F."/>
            <person name="Hall D.W."/>
            <person name="Schmitz R.J."/>
            <person name="Nelson D.R."/>
            <person name="Lewis S.M."/>
            <person name="Shigenobu S."/>
            <person name="Bybee S.M."/>
            <person name="Larracuente A.M."/>
            <person name="Oba Y."/>
            <person name="Weng J.K."/>
        </authorList>
    </citation>
    <scope>NUCLEOTIDE SEQUENCE [LARGE SCALE GENOMIC DNA]</scope>
    <source>
        <strain evidence="2">1611_PpyrPB1</strain>
        <tissue evidence="2">Whole body</tissue>
    </source>
</reference>
<name>A0A1Y1K3T2_PHOPY</name>
<dbReference type="EMBL" id="GEZM01098117">
    <property type="protein sequence ID" value="JAV53986.1"/>
    <property type="molecule type" value="Transcribed_RNA"/>
</dbReference>
<evidence type="ECO:0000313" key="1">
    <source>
        <dbReference type="EMBL" id="JAV53986.1"/>
    </source>
</evidence>
<accession>A0A1Y1K3T2</accession>
<dbReference type="AlphaFoldDB" id="A0A1Y1K3T2"/>
<keyword evidence="3" id="KW-1185">Reference proteome</keyword>
<evidence type="ECO:0000313" key="2">
    <source>
        <dbReference type="EMBL" id="KAB0798988.1"/>
    </source>
</evidence>
<evidence type="ECO:0000313" key="3">
    <source>
        <dbReference type="Proteomes" id="UP000327044"/>
    </source>
</evidence>
<protein>
    <submittedName>
        <fullName evidence="1">Uncharacterized protein</fullName>
    </submittedName>
</protein>
<proteinExistence type="predicted"/>
<organism evidence="1">
    <name type="scientific">Photinus pyralis</name>
    <name type="common">Common eastern firefly</name>
    <name type="synonym">Lampyris pyralis</name>
    <dbReference type="NCBI Taxonomy" id="7054"/>
    <lineage>
        <taxon>Eukaryota</taxon>
        <taxon>Metazoa</taxon>
        <taxon>Ecdysozoa</taxon>
        <taxon>Arthropoda</taxon>
        <taxon>Hexapoda</taxon>
        <taxon>Insecta</taxon>
        <taxon>Pterygota</taxon>
        <taxon>Neoptera</taxon>
        <taxon>Endopterygota</taxon>
        <taxon>Coleoptera</taxon>
        <taxon>Polyphaga</taxon>
        <taxon>Elateriformia</taxon>
        <taxon>Elateroidea</taxon>
        <taxon>Lampyridae</taxon>
        <taxon>Lampyrinae</taxon>
        <taxon>Photinus</taxon>
    </lineage>
</organism>
<dbReference type="InParanoid" id="A0A1Y1K3T2"/>
<reference evidence="1" key="1">
    <citation type="journal article" date="2016" name="Sci. Rep.">
        <title>Molecular characterization of firefly nuptial gifts: a multi-omics approach sheds light on postcopulatory sexual selection.</title>
        <authorList>
            <person name="Al-Wathiqui N."/>
            <person name="Fallon T.R."/>
            <person name="South A."/>
            <person name="Weng J.K."/>
            <person name="Lewis S.M."/>
        </authorList>
    </citation>
    <scope>NUCLEOTIDE SEQUENCE</scope>
</reference>
<dbReference type="Proteomes" id="UP000327044">
    <property type="component" value="Unassembled WGS sequence"/>
</dbReference>
<gene>
    <name evidence="2" type="ORF">PPYR_06868</name>
</gene>
<reference evidence="2" key="3">
    <citation type="submission" date="2019-08" db="EMBL/GenBank/DDBJ databases">
        <authorList>
            <consortium name="Photinus pyralis genome working group"/>
            <person name="Fallon T.R."/>
            <person name="Sander Lower S.E."/>
            <person name="Weng J.-K."/>
        </authorList>
    </citation>
    <scope>NUCLEOTIDE SEQUENCE</scope>
    <source>
        <strain evidence="2">1611_PpyrPB1</strain>
        <tissue evidence="2">Whole body</tissue>
    </source>
</reference>
<dbReference type="EMBL" id="VVIM01000005">
    <property type="protein sequence ID" value="KAB0798988.1"/>
    <property type="molecule type" value="Genomic_DNA"/>
</dbReference>